<dbReference type="OrthoDB" id="7834507at2"/>
<organism evidence="1 2">
    <name type="scientific">Frigidibacter albus</name>
    <dbReference type="NCBI Taxonomy" id="1465486"/>
    <lineage>
        <taxon>Bacteria</taxon>
        <taxon>Pseudomonadati</taxon>
        <taxon>Pseudomonadota</taxon>
        <taxon>Alphaproteobacteria</taxon>
        <taxon>Rhodobacterales</taxon>
        <taxon>Paracoccaceae</taxon>
        <taxon>Frigidibacter</taxon>
    </lineage>
</organism>
<sequence>MTYPGGSEALTALWQKRRAPMGLAAGEALPLEFDLAALAQQLVPAELPPQPRRASSHMRKFRLLAAEHAGRSELELLNALCIAHLRRRSFPAEAPLLFHRIWEEQGETLLTTLSTRWLISSIITFADHGRTEPQRRLGQSLNVLFSVMKLYEYERLHSGFEPDQPFRLNKRAKGPLPMEMPGFSLTHGELDVNLLAPIWAEALEVPVAGPLACQLLERLNADSGTLFRRLAVMRDKLRARKGGDAE</sequence>
<gene>
    <name evidence="1" type="ORF">GS660_13620</name>
</gene>
<evidence type="ECO:0000313" key="1">
    <source>
        <dbReference type="EMBL" id="MZQ90128.1"/>
    </source>
</evidence>
<comment type="caution">
    <text evidence="1">The sequence shown here is derived from an EMBL/GenBank/DDBJ whole genome shotgun (WGS) entry which is preliminary data.</text>
</comment>
<reference evidence="1 2" key="1">
    <citation type="submission" date="2020-01" db="EMBL/GenBank/DDBJ databases">
        <title>Frigidibacter albus SP32T (=CGMCC 1.13995T).</title>
        <authorList>
            <person name="Liao X."/>
        </authorList>
    </citation>
    <scope>NUCLEOTIDE SEQUENCE [LARGE SCALE GENOMIC DNA]</scope>
    <source>
        <strain evidence="1 2">SP32</strain>
    </source>
</reference>
<protein>
    <submittedName>
        <fullName evidence="1">Uncharacterized protein</fullName>
    </submittedName>
</protein>
<dbReference type="Proteomes" id="UP000477083">
    <property type="component" value="Unassembled WGS sequence"/>
</dbReference>
<accession>A0A6L8VI77</accession>
<proteinExistence type="predicted"/>
<dbReference type="AlphaFoldDB" id="A0A6L8VI77"/>
<evidence type="ECO:0000313" key="2">
    <source>
        <dbReference type="Proteomes" id="UP000477083"/>
    </source>
</evidence>
<keyword evidence="2" id="KW-1185">Reference proteome</keyword>
<dbReference type="EMBL" id="WWNR01000008">
    <property type="protein sequence ID" value="MZQ90128.1"/>
    <property type="molecule type" value="Genomic_DNA"/>
</dbReference>
<name>A0A6L8VI77_9RHOB</name>